<gene>
    <name evidence="1" type="ORF">L9W94_06295</name>
</gene>
<reference evidence="1" key="1">
    <citation type="submission" date="2022-02" db="EMBL/GenBank/DDBJ databases">
        <title>Emergence and expansion in Europe of a Vibrio aestuarianus clonal complex pathogenic for oysters.</title>
        <authorList>
            <person name="Mesnil A."/>
            <person name="Travers M.-A."/>
        </authorList>
    </citation>
    <scope>NUCLEOTIDE SEQUENCE</scope>
    <source>
        <strain evidence="1">19_064_11T1</strain>
    </source>
</reference>
<evidence type="ECO:0000313" key="2">
    <source>
        <dbReference type="Proteomes" id="UP001140979"/>
    </source>
</evidence>
<dbReference type="PROSITE" id="PS51257">
    <property type="entry name" value="PROKAR_LIPOPROTEIN"/>
    <property type="match status" value="1"/>
</dbReference>
<organism evidence="1 2">
    <name type="scientific">Vibrio aestuarianus</name>
    <dbReference type="NCBI Taxonomy" id="28171"/>
    <lineage>
        <taxon>Bacteria</taxon>
        <taxon>Pseudomonadati</taxon>
        <taxon>Pseudomonadota</taxon>
        <taxon>Gammaproteobacteria</taxon>
        <taxon>Vibrionales</taxon>
        <taxon>Vibrionaceae</taxon>
        <taxon>Vibrio</taxon>
    </lineage>
</organism>
<dbReference type="Proteomes" id="UP001140979">
    <property type="component" value="Unassembled WGS sequence"/>
</dbReference>
<protein>
    <submittedName>
        <fullName evidence="1">DUF6279 family lipoprotein</fullName>
    </submittedName>
</protein>
<dbReference type="AlphaFoldDB" id="A0A9X4EVZ8"/>
<evidence type="ECO:0000313" key="1">
    <source>
        <dbReference type="EMBL" id="MDE1241760.1"/>
    </source>
</evidence>
<dbReference type="PIRSF" id="PIRSF028200">
    <property type="entry name" value="UCP028200"/>
    <property type="match status" value="1"/>
</dbReference>
<sequence>MRTWIVMGLSLALLVGCGTKFVYHNLDWFVIDYIEDYVDLTKKQKTILSERIVNISQWHKQQEIPLYVQQLDKLSQITPRTMTVELFHEQEVEMRAHYHRLLQKIEPDIYSLAQQLSDQQVKTLILGLEQKHNKYADRYQGLTDTEIHGKYKSRIEERVEDWLGDLQPAQQQLVQQWADSMQITAYDWINYQAQIRTEVEVLLNQRDELSLFLPRLNRILFEPESYYSPVLASKVEYNHALSEWYLVQIIQLSNARQIQHFQNEVADWKKILIDLQS</sequence>
<keyword evidence="1" id="KW-0449">Lipoprotein</keyword>
<dbReference type="Pfam" id="PF19795">
    <property type="entry name" value="DUF6279"/>
    <property type="match status" value="1"/>
</dbReference>
<name>A0A9X4EVZ8_9VIBR</name>
<comment type="caution">
    <text evidence="1">The sequence shown here is derived from an EMBL/GenBank/DDBJ whole genome shotgun (WGS) entry which is preliminary data.</text>
</comment>
<dbReference type="EMBL" id="JAKNBA010000007">
    <property type="protein sequence ID" value="MDE1241760.1"/>
    <property type="molecule type" value="Genomic_DNA"/>
</dbReference>
<dbReference type="RefSeq" id="WP_274682898.1">
    <property type="nucleotide sequence ID" value="NZ_JAKNBA010000007.1"/>
</dbReference>
<proteinExistence type="predicted"/>
<accession>A0A9X4EVZ8</accession>
<dbReference type="InterPro" id="IPR016875">
    <property type="entry name" value="UCP028200"/>
</dbReference>